<accession>A0AAD9UT27</accession>
<dbReference type="InterPro" id="IPR040676">
    <property type="entry name" value="DUF5641"/>
</dbReference>
<dbReference type="Pfam" id="PF18701">
    <property type="entry name" value="DUF5641"/>
    <property type="match status" value="1"/>
</dbReference>
<proteinExistence type="predicted"/>
<comment type="caution">
    <text evidence="2">The sequence shown here is derived from an EMBL/GenBank/DDBJ whole genome shotgun (WGS) entry which is preliminary data.</text>
</comment>
<dbReference type="Proteomes" id="UP001249851">
    <property type="component" value="Unassembled WGS sequence"/>
</dbReference>
<evidence type="ECO:0000313" key="2">
    <source>
        <dbReference type="EMBL" id="KAK2548883.1"/>
    </source>
</evidence>
<sequence length="470" mass="52931">MEVTPRRAWKLVLLTYQGADGLMRKARIKTATSIYDRPIHKLCLIATKQESCTKAPMMESVGSCSPGALLAAAGTTRSLPAKTFLMYLPVIPSLFTRCTSRFLGSYRAVWPPLIGMETDSGTTCFKGTYSIDFLCHLMRNLRPRCAWLNHQADGVHLDRFRPGSLVQRANGVIITKLRDNVDAILGCSRDTVFVLKRLLAPCLVGSSTLVAVRDAFVRFITVVNGECLRIRLLILLLPDPKHAIHVGVMQEENWVVRSHLVCTHVTICSFNWAIPYEVAQRILFDASIFIGFRLCESTYGHIGRLSIIRTSDAGVWVPAGLIASFFLVKLAIWTRGATYVLFTLTPTQWNSTLFEWHAMLAKRQSNTASVREMETQTDLFVSFVSSRFVLSRTLLYESQGGTLNFGLQTSSDFRLQTSDFRGVECRKQRRLRRRRYGTPGPNFLWHVDGWDKFAPYGTFSGTVFPDEFSG</sequence>
<dbReference type="AlphaFoldDB" id="A0AAD9UT27"/>
<gene>
    <name evidence="2" type="ORF">P5673_030810</name>
</gene>
<reference evidence="2" key="1">
    <citation type="journal article" date="2023" name="G3 (Bethesda)">
        <title>Whole genome assembly and annotation of the endangered Caribbean coral Acropora cervicornis.</title>
        <authorList>
            <person name="Selwyn J.D."/>
            <person name="Vollmer S.V."/>
        </authorList>
    </citation>
    <scope>NUCLEOTIDE SEQUENCE</scope>
    <source>
        <strain evidence="2">K2</strain>
    </source>
</reference>
<dbReference type="EMBL" id="JARQWQ010000136">
    <property type="protein sequence ID" value="KAK2548883.1"/>
    <property type="molecule type" value="Genomic_DNA"/>
</dbReference>
<feature type="domain" description="DUF5641" evidence="1">
    <location>
        <begin position="4"/>
        <end position="44"/>
    </location>
</feature>
<evidence type="ECO:0000313" key="3">
    <source>
        <dbReference type="Proteomes" id="UP001249851"/>
    </source>
</evidence>
<name>A0AAD9UT27_ACRCE</name>
<keyword evidence="3" id="KW-1185">Reference proteome</keyword>
<organism evidence="2 3">
    <name type="scientific">Acropora cervicornis</name>
    <name type="common">Staghorn coral</name>
    <dbReference type="NCBI Taxonomy" id="6130"/>
    <lineage>
        <taxon>Eukaryota</taxon>
        <taxon>Metazoa</taxon>
        <taxon>Cnidaria</taxon>
        <taxon>Anthozoa</taxon>
        <taxon>Hexacorallia</taxon>
        <taxon>Scleractinia</taxon>
        <taxon>Astrocoeniina</taxon>
        <taxon>Acroporidae</taxon>
        <taxon>Acropora</taxon>
    </lineage>
</organism>
<reference evidence="2" key="2">
    <citation type="journal article" date="2023" name="Science">
        <title>Genomic signatures of disease resistance in endangered staghorn corals.</title>
        <authorList>
            <person name="Vollmer S.V."/>
            <person name="Selwyn J.D."/>
            <person name="Despard B.A."/>
            <person name="Roesel C.L."/>
        </authorList>
    </citation>
    <scope>NUCLEOTIDE SEQUENCE</scope>
    <source>
        <strain evidence="2">K2</strain>
    </source>
</reference>
<evidence type="ECO:0000259" key="1">
    <source>
        <dbReference type="Pfam" id="PF18701"/>
    </source>
</evidence>
<protein>
    <recommendedName>
        <fullName evidence="1">DUF5641 domain-containing protein</fullName>
    </recommendedName>
</protein>